<dbReference type="EMBL" id="JAFEKC020000017">
    <property type="protein sequence ID" value="KAK0509999.1"/>
    <property type="molecule type" value="Genomic_DNA"/>
</dbReference>
<evidence type="ECO:0000259" key="8">
    <source>
        <dbReference type="PROSITE" id="PS52004"/>
    </source>
</evidence>
<protein>
    <recommendedName>
        <fullName evidence="12">Polyketide synthase</fullName>
    </recommendedName>
</protein>
<dbReference type="PROSITE" id="PS50075">
    <property type="entry name" value="CARRIER"/>
    <property type="match status" value="1"/>
</dbReference>
<dbReference type="Gene3D" id="3.10.129.110">
    <property type="entry name" value="Polyketide synthase dehydratase"/>
    <property type="match status" value="1"/>
</dbReference>
<dbReference type="InterPro" id="IPR016039">
    <property type="entry name" value="Thiolase-like"/>
</dbReference>
<keyword evidence="2" id="KW-0597">Phosphoprotein</keyword>
<dbReference type="SMART" id="SM00827">
    <property type="entry name" value="PKS_AT"/>
    <property type="match status" value="1"/>
</dbReference>
<dbReference type="InterPro" id="IPR036291">
    <property type="entry name" value="NAD(P)-bd_dom_sf"/>
</dbReference>
<dbReference type="InterPro" id="IPR029063">
    <property type="entry name" value="SAM-dependent_MTases_sf"/>
</dbReference>
<dbReference type="Pfam" id="PF08659">
    <property type="entry name" value="KR"/>
    <property type="match status" value="1"/>
</dbReference>
<dbReference type="CDD" id="cd05195">
    <property type="entry name" value="enoyl_red"/>
    <property type="match status" value="1"/>
</dbReference>
<dbReference type="Pfam" id="PF02801">
    <property type="entry name" value="Ketoacyl-synt_C"/>
    <property type="match status" value="1"/>
</dbReference>
<dbReference type="Gene3D" id="3.40.47.10">
    <property type="match status" value="1"/>
</dbReference>
<dbReference type="SUPFAM" id="SSF47336">
    <property type="entry name" value="ACP-like"/>
    <property type="match status" value="1"/>
</dbReference>
<dbReference type="InterPro" id="IPR020807">
    <property type="entry name" value="PKS_DH"/>
</dbReference>
<dbReference type="CDD" id="cd00833">
    <property type="entry name" value="PKS"/>
    <property type="match status" value="1"/>
</dbReference>
<dbReference type="Pfam" id="PF00755">
    <property type="entry name" value="Carn_acyltransf"/>
    <property type="match status" value="1"/>
</dbReference>
<dbReference type="Proteomes" id="UP001166286">
    <property type="component" value="Unassembled WGS sequence"/>
</dbReference>
<dbReference type="Gene3D" id="3.30.559.70">
    <property type="entry name" value="Choline/Carnitine o-acyltransferase, domain 2"/>
    <property type="match status" value="1"/>
</dbReference>
<dbReference type="SMART" id="SM00829">
    <property type="entry name" value="PKS_ER"/>
    <property type="match status" value="1"/>
</dbReference>
<dbReference type="InterPro" id="IPR049900">
    <property type="entry name" value="PKS_mFAS_DH"/>
</dbReference>
<dbReference type="Gene3D" id="3.40.50.150">
    <property type="entry name" value="Vaccinia Virus protein VP39"/>
    <property type="match status" value="1"/>
</dbReference>
<feature type="domain" description="Carrier" evidence="7">
    <location>
        <begin position="2547"/>
        <end position="2624"/>
    </location>
</feature>
<dbReference type="InterPro" id="IPR036736">
    <property type="entry name" value="ACP-like_sf"/>
</dbReference>
<accession>A0AA39V3K0</accession>
<feature type="region of interest" description="N-terminal hotdog fold" evidence="5">
    <location>
        <begin position="1019"/>
        <end position="1155"/>
    </location>
</feature>
<dbReference type="SUPFAM" id="SSF53901">
    <property type="entry name" value="Thiolase-like"/>
    <property type="match status" value="1"/>
</dbReference>
<dbReference type="Gene3D" id="1.10.1200.10">
    <property type="entry name" value="ACP-like"/>
    <property type="match status" value="1"/>
</dbReference>
<dbReference type="PANTHER" id="PTHR43775:SF22">
    <property type="entry name" value="SYNTHASE, PUTATIVE (JCVI)-RELATED"/>
    <property type="match status" value="1"/>
</dbReference>
<keyword evidence="3" id="KW-0808">Transferase</keyword>
<feature type="domain" description="PKS/mFAS DH" evidence="9">
    <location>
        <begin position="1019"/>
        <end position="1338"/>
    </location>
</feature>
<dbReference type="InterPro" id="IPR049552">
    <property type="entry name" value="PKS_DH_N"/>
</dbReference>
<evidence type="ECO:0000256" key="4">
    <source>
        <dbReference type="ARBA" id="ARBA00023268"/>
    </source>
</evidence>
<gene>
    <name evidence="10" type="ORF">JMJ35_007393</name>
</gene>
<dbReference type="Pfam" id="PF23297">
    <property type="entry name" value="ACP_SdgA_C"/>
    <property type="match status" value="1"/>
</dbReference>
<dbReference type="InterPro" id="IPR011032">
    <property type="entry name" value="GroES-like_sf"/>
</dbReference>
<dbReference type="Gene3D" id="3.30.70.250">
    <property type="entry name" value="Malonyl-CoA ACP transacylase, ACP-binding"/>
    <property type="match status" value="1"/>
</dbReference>
<dbReference type="PROSITE" id="PS52019">
    <property type="entry name" value="PKS_MFAS_DH"/>
    <property type="match status" value="1"/>
</dbReference>
<dbReference type="InterPro" id="IPR016035">
    <property type="entry name" value="Acyl_Trfase/lysoPLipase"/>
</dbReference>
<keyword evidence="11" id="KW-1185">Reference proteome</keyword>
<dbReference type="SUPFAM" id="SSF52777">
    <property type="entry name" value="CoA-dependent acyltransferases"/>
    <property type="match status" value="2"/>
</dbReference>
<dbReference type="InterPro" id="IPR057326">
    <property type="entry name" value="KR_dom"/>
</dbReference>
<feature type="compositionally biased region" description="Polar residues" evidence="6">
    <location>
        <begin position="3174"/>
        <end position="3187"/>
    </location>
</feature>
<dbReference type="SMART" id="SM00822">
    <property type="entry name" value="PKS_KR"/>
    <property type="match status" value="1"/>
</dbReference>
<evidence type="ECO:0000256" key="5">
    <source>
        <dbReference type="PROSITE-ProRule" id="PRU01363"/>
    </source>
</evidence>
<dbReference type="SMART" id="SM00825">
    <property type="entry name" value="PKS_KS"/>
    <property type="match status" value="1"/>
</dbReference>
<feature type="active site" description="Proton acceptor; for dehydratase activity" evidence="5">
    <location>
        <position position="1051"/>
    </location>
</feature>
<dbReference type="GO" id="GO:0004312">
    <property type="term" value="F:fatty acid synthase activity"/>
    <property type="evidence" value="ECO:0007669"/>
    <property type="project" value="TreeGrafter"/>
</dbReference>
<proteinExistence type="predicted"/>
<dbReference type="SUPFAM" id="SSF52151">
    <property type="entry name" value="FabD/lysophospholipase-like"/>
    <property type="match status" value="1"/>
</dbReference>
<feature type="region of interest" description="Disordered" evidence="6">
    <location>
        <begin position="3156"/>
        <end position="3187"/>
    </location>
</feature>
<dbReference type="Gene3D" id="3.40.366.10">
    <property type="entry name" value="Malonyl-Coenzyme A Acyl Carrier Protein, domain 2"/>
    <property type="match status" value="1"/>
</dbReference>
<keyword evidence="1" id="KW-0596">Phosphopantetheine</keyword>
<feature type="domain" description="Ketosynthase family 3 (KS3)" evidence="8">
    <location>
        <begin position="4"/>
        <end position="429"/>
    </location>
</feature>
<evidence type="ECO:0000259" key="7">
    <source>
        <dbReference type="PROSITE" id="PS50075"/>
    </source>
</evidence>
<dbReference type="GO" id="GO:0016491">
    <property type="term" value="F:oxidoreductase activity"/>
    <property type="evidence" value="ECO:0007669"/>
    <property type="project" value="InterPro"/>
</dbReference>
<dbReference type="SMART" id="SM00826">
    <property type="entry name" value="PKS_DH"/>
    <property type="match status" value="1"/>
</dbReference>
<evidence type="ECO:0000259" key="9">
    <source>
        <dbReference type="PROSITE" id="PS52019"/>
    </source>
</evidence>
<dbReference type="InterPro" id="IPR039551">
    <property type="entry name" value="Cho/carn_acyl_trans"/>
</dbReference>
<dbReference type="PANTHER" id="PTHR43775">
    <property type="entry name" value="FATTY ACID SYNTHASE"/>
    <property type="match status" value="1"/>
</dbReference>
<dbReference type="InterPro" id="IPR042104">
    <property type="entry name" value="PKS_dehydratase_sf"/>
</dbReference>
<dbReference type="Gene3D" id="3.40.50.720">
    <property type="entry name" value="NAD(P)-binding Rossmann-like Domain"/>
    <property type="match status" value="1"/>
</dbReference>
<dbReference type="InterPro" id="IPR013968">
    <property type="entry name" value="PKS_KR"/>
</dbReference>
<evidence type="ECO:0000256" key="2">
    <source>
        <dbReference type="ARBA" id="ARBA00022553"/>
    </source>
</evidence>
<dbReference type="InterPro" id="IPR001227">
    <property type="entry name" value="Ac_transferase_dom_sf"/>
</dbReference>
<dbReference type="GO" id="GO:0044550">
    <property type="term" value="P:secondary metabolite biosynthetic process"/>
    <property type="evidence" value="ECO:0007669"/>
    <property type="project" value="TreeGrafter"/>
</dbReference>
<dbReference type="InterPro" id="IPR042231">
    <property type="entry name" value="Cho/carn_acyl_trans_2"/>
</dbReference>
<dbReference type="InterPro" id="IPR023213">
    <property type="entry name" value="CAT-like_dom_sf"/>
</dbReference>
<dbReference type="InterPro" id="IPR050091">
    <property type="entry name" value="PKS_NRPS_Biosynth_Enz"/>
</dbReference>
<dbReference type="InterPro" id="IPR020841">
    <property type="entry name" value="PKS_Beta-ketoAc_synthase_dom"/>
</dbReference>
<dbReference type="SUPFAM" id="SSF53335">
    <property type="entry name" value="S-adenosyl-L-methionine-dependent methyltransferases"/>
    <property type="match status" value="1"/>
</dbReference>
<dbReference type="SUPFAM" id="SSF51735">
    <property type="entry name" value="NAD(P)-binding Rossmann-fold domains"/>
    <property type="match status" value="2"/>
</dbReference>
<dbReference type="Pfam" id="PF21089">
    <property type="entry name" value="PKS_DH_N"/>
    <property type="match status" value="1"/>
</dbReference>
<dbReference type="SUPFAM" id="SSF50129">
    <property type="entry name" value="GroES-like"/>
    <property type="match status" value="1"/>
</dbReference>
<feature type="region of interest" description="C-terminal hotdog fold" evidence="5">
    <location>
        <begin position="1184"/>
        <end position="1338"/>
    </location>
</feature>
<dbReference type="InterPro" id="IPR014030">
    <property type="entry name" value="Ketoacyl_synth_N"/>
</dbReference>
<dbReference type="InterPro" id="IPR009081">
    <property type="entry name" value="PP-bd_ACP"/>
</dbReference>
<dbReference type="Gene3D" id="3.30.559.10">
    <property type="entry name" value="Chloramphenicol acetyltransferase-like domain"/>
    <property type="match status" value="1"/>
</dbReference>
<name>A0AA39V3K0_9LECA</name>
<dbReference type="Pfam" id="PF00698">
    <property type="entry name" value="Acyl_transf_1"/>
    <property type="match status" value="1"/>
</dbReference>
<evidence type="ECO:0000313" key="11">
    <source>
        <dbReference type="Proteomes" id="UP001166286"/>
    </source>
</evidence>
<feature type="compositionally biased region" description="Basic and acidic residues" evidence="6">
    <location>
        <begin position="3156"/>
        <end position="3168"/>
    </location>
</feature>
<evidence type="ECO:0000313" key="10">
    <source>
        <dbReference type="EMBL" id="KAK0509999.1"/>
    </source>
</evidence>
<dbReference type="InterPro" id="IPR020843">
    <property type="entry name" value="ER"/>
</dbReference>
<dbReference type="InterPro" id="IPR049551">
    <property type="entry name" value="PKS_DH_C"/>
</dbReference>
<dbReference type="Pfam" id="PF00109">
    <property type="entry name" value="ketoacyl-synt"/>
    <property type="match status" value="1"/>
</dbReference>
<organism evidence="10 11">
    <name type="scientific">Cladonia borealis</name>
    <dbReference type="NCBI Taxonomy" id="184061"/>
    <lineage>
        <taxon>Eukaryota</taxon>
        <taxon>Fungi</taxon>
        <taxon>Dikarya</taxon>
        <taxon>Ascomycota</taxon>
        <taxon>Pezizomycotina</taxon>
        <taxon>Lecanoromycetes</taxon>
        <taxon>OSLEUM clade</taxon>
        <taxon>Lecanoromycetidae</taxon>
        <taxon>Lecanorales</taxon>
        <taxon>Lecanorineae</taxon>
        <taxon>Cladoniaceae</taxon>
        <taxon>Cladonia</taxon>
    </lineage>
</organism>
<dbReference type="SUPFAM" id="SSF55048">
    <property type="entry name" value="Probable ACP-binding domain of malonyl-CoA ACP transacylase"/>
    <property type="match status" value="1"/>
</dbReference>
<feature type="active site" description="Proton donor; for dehydratase activity" evidence="5">
    <location>
        <position position="1249"/>
    </location>
</feature>
<dbReference type="InterPro" id="IPR014043">
    <property type="entry name" value="Acyl_transferase_dom"/>
</dbReference>
<dbReference type="InterPro" id="IPR014031">
    <property type="entry name" value="Ketoacyl_synth_C"/>
</dbReference>
<evidence type="ECO:0008006" key="12">
    <source>
        <dbReference type="Google" id="ProtNLM"/>
    </source>
</evidence>
<dbReference type="Gene3D" id="3.90.180.10">
    <property type="entry name" value="Medium-chain alcohol dehydrogenases, catalytic domain"/>
    <property type="match status" value="1"/>
</dbReference>
<sequence length="3255" mass="357399">MEEPVPIAIVGLAFRLPGKANNLDSLEKLLKRGRSGYIPVPKDRWNRDAFYSPQQSQKGSMSSRHGYYLQEDISKFDARFFQVGRHEACNMDPKQRLLLKTTYEALENAGMPMEDVRGTNTSVFVSNFTYDFERMGYREPQVLSGSHVAGTGPAILANRISYFFDLKGPSVALDTGCSGGLVALHQACQSLRLRESTLAMASGVQLLIDPDQSVNMSTVGILNPDGHCYAFDSRGNGYGRGEGVATLILKPLTQAIADDDHIHSVILNSGINQDGRSAGSLLSPNGEAQKILMQSVYAGCGLDPADTPYVEAHGTGTKAGDEQEISSIYQVFSQDKERTSDIIVGSVKANLGHLEATAGLAGLLKAIVVLNTGSVPPQINFKEAKLGLELEKRHIHVPKKSVVLPPGHRRASINSFGYGGTNSHVIIESFDSLTRRNGIGNHRTSPRNTVSPECATGLVTNGFTNGIVFGNPLDPSAKETGPIQNDITNGSIKALTGGRSYEMTNGDIDDATSAMTNEVSHSNPDKLTEATVNGQKAASVPMKLDNANKNVPMLFLITAISERSLNSHARGLQDWISRHKETQAKPLDLAHTLLTRRSLFPWRQSVVASSFKMLFEALGHIRPVKAATETPLAFVFTGQGAHWAGMGRALMVFPVFKESLLKSEDILHCIGCSWSLVQEMFADERLSKIGEARIAQPATTALQIALVDLLSSLKVKPKRVVGHSSGEIGAAYAAGALSQEAAMEVAYRRGMHSGQVVREKNDGLRGAMLATGLGERDVPNHIPSTHGTQLCIACINSPQSTTISGDESAIDDLKESLDSKSIFARKLKVDTAYHSPHMRAISDDYRDSIQHIVGSCSQPTASFFSSVTPSRKVKGFDADYWVQNLISPVKFADALELLARDCSNTFPDAAMTVVEIGPSGALAGPVKQTLSAAGLNSFSYLSALDRKLDSAYSIRTILGQLLEQGYPVDGKAIMSSDGATISHQPRLIPNLPPHSFDENPYWAESRISAAHRFRQFPRHDLCGILDPACSIHEPRWRHFLSLESLPWLKDHVLNHEAIFPASGYVAMAIEALRQLRKIQKIPDSPRNFLIDEVTFSEAIAFSLDHADATTEVQLTLSPSAAGPRWLKFRVFSYSEGSKSWAENCTGVIGVDSSNGQDEVRNMDEDVLDIERQRQWYSAIRTNANQAFEGQEFYGQLKTSGNVYGPTFTMFAEVLLGRNEASAALALPDLATLMTDHHMQPSLIHPAPLDAISHLAILLSKESGLHAAVAVGKINDMVISADFPNATGTELRLATSVDPVDTRMTICRTTVFHANTTDQLVPVLKATYTIKAFGPGTISKSKEPLTKKEAYRIVHQPDADFLDDSEDMVATTLSNEALEEDQDCGQETDADFTTIEKAAAIFIRRAIRSFTTSGQPAVTPYMQDVLDSMTHLDAFNDTLTDDEESRVIVSAGAAADVFNGQAIVDLGRKLLDLLVGKAELQDSISQGDFRSALNTEGSYQFSLPLLAHYLEAFAFKKPNMKIIEIYSHVCAAETEPVRTKLMMEHDGRWLDKYDLAKLNGTALSRSIKGRSTEWPEHVRHRTLDLLQGPQHQEFDTEYDIVIITDPELEDTPLADVLTYVHQLLRPGGKMILVNILKATLSGVLTYYTVAGLRALGQKSGDTFLTESQWDRLLRCHDFSGVDSSAHESCDKQFVTPMMITTALSPHAASSTSRPNCQLIQGFDSAIARDIVTGLKGISSTLNDSVVFSSTQLADVGTTPISNCLILDIAEHALLLQEDANTFGKLQQLLTSERNILWVALHETSTSRTASIKSMIKGTSRVLRRENGASASFTVFDVDCEVATIDIKHLCHRLLDVANKVFHEHGHLAPAPEPDYVYRDGRILIPRLQLDREYTNWIESHNPSQEKVVMAPYDQSERPLKLEVGVPGLLSSLRFHDDFTALEELEQWEIGLSSKAHGINFKDVFISLGQMSASVQMVGEVAGVITAVGKAMEEKYHVGDRVMGFMAKPYASMPRLDGRLAQHIPQGMDFTVAASIPCAYATAYHCLFTVANFKRGQSILVTAASGGVGQATVQLAQHAGAGEIFVTLGSSSKKQLIMDTYGIPETHIFSSRTRDFKRGIRRLTSGRGVDVVLNSLAGEMLTDAFDCMAKLGTFCEIGKGDINKGGYLSLKPFDSSVTFAAVDLVVVAEQRPDSVHEYLGRIAGLFEEGALRPMMPINVFGIGQIEEAFRLIAGRKHTGKVVLESLELATVKATVPKTLPLTLSSDGTYVIAGGLGNLGKELTAFLSSRGAGQILLLSRRAVDDGFAKTLSGDLGLGAGTKLQILQCDITQAQQVADCAEFCRRNLSPVRGVIHSGMLLKDRPFSLMSEDDFRAPLGPKVAGTTNLSESFESLSLEFFIMLTSTATILGNGSQANYTTANAFQDAFAQANAAHPRTHYIALSLGAVEGTDAVANTSLAQNRLLKSISISKTELLRGVEYAMSPQSREDGCHHLVMGISRQGMMDADDTLCLSSPFFSHLFRGTGYSQDSTQITHVDIKDRIRAAQSVNAVQELIQESLTAKCASFIDQDVTDFPLDQPLSSVGFDSLVSIELKNWILSTFDAMVQTAQISGARNLPTLVATVTAQSKLVSEIPDTAKEVWQIVDDDAEGGERCGIQCCVEQPPPKMPLLTLDQFLNSYSRHILFFAKDPAEVKAVRDAIADFGLEGGVGESLFKILRDRADNSETDLSFTNTYLTRLMPYDRHAITPWNVFAHTYHDGERAHGQAERAALMATVAFQFSKSVRARSVEHDWLGSRPLCSYHWSWMFNSVREPRVWCDKMQMYPDSCYVAVLRKGHLFRVPLQVKGADASFISLQRTFQQIIDLELDKDWLSILTTDTRDSWALNRERLKSISKSNRAYFEIIEEATFVLCLDDEKPSSNEERLCRTFLHDGSNRWFDKTTQFVVFANGRSSQISEHTMLDGTTPLRLTELIHQAIKSLVPCPLPDEVDKTASVEYGELKLQTTPEINIRIETLRQRYERVTSKKVYRHFQTTALSYSVAAGTGLTSKACLDLAIQVAARMHFGRCGPSWDTISMQHFHKGRPQPVQTVDQTMIEFCEAALDPSLPATRKKHLMLLASGARERCTQAPANGGKGSFFFRQSHWLLAQLPHLLERKLELEHPEDKDEDDGKKPPSSSVSTRTKTEAFSETQIDSWSKDDSYRALVPDTSRIPALFTNPVYKRAYPGDLLSAWNEGDFVNTATCYMGDNIWVSKRIGERW</sequence>
<evidence type="ECO:0000256" key="3">
    <source>
        <dbReference type="ARBA" id="ARBA00022679"/>
    </source>
</evidence>
<comment type="caution">
    <text evidence="10">The sequence shown here is derived from an EMBL/GenBank/DDBJ whole genome shotgun (WGS) entry which is preliminary data.</text>
</comment>
<keyword evidence="4" id="KW-0511">Multifunctional enzyme</keyword>
<dbReference type="Pfam" id="PF14765">
    <property type="entry name" value="PS-DH"/>
    <property type="match status" value="1"/>
</dbReference>
<reference evidence="10" key="1">
    <citation type="submission" date="2023-03" db="EMBL/GenBank/DDBJ databases">
        <title>Complete genome of Cladonia borealis.</title>
        <authorList>
            <person name="Park H."/>
        </authorList>
    </citation>
    <scope>NUCLEOTIDE SEQUENCE</scope>
    <source>
        <strain evidence="10">ANT050790</strain>
    </source>
</reference>
<evidence type="ECO:0000256" key="6">
    <source>
        <dbReference type="SAM" id="MobiDB-lite"/>
    </source>
</evidence>
<dbReference type="PROSITE" id="PS52004">
    <property type="entry name" value="KS3_2"/>
    <property type="match status" value="1"/>
</dbReference>
<dbReference type="InterPro" id="IPR016036">
    <property type="entry name" value="Malonyl_transacylase_ACP-bd"/>
</dbReference>
<dbReference type="GO" id="GO:0006633">
    <property type="term" value="P:fatty acid biosynthetic process"/>
    <property type="evidence" value="ECO:0007669"/>
    <property type="project" value="TreeGrafter"/>
</dbReference>
<evidence type="ECO:0000256" key="1">
    <source>
        <dbReference type="ARBA" id="ARBA00022450"/>
    </source>
</evidence>
<dbReference type="Pfam" id="PF13602">
    <property type="entry name" value="ADH_zinc_N_2"/>
    <property type="match status" value="1"/>
</dbReference>